<comment type="caution">
    <text evidence="2">The sequence shown here is derived from an EMBL/GenBank/DDBJ whole genome shotgun (WGS) entry which is preliminary data.</text>
</comment>
<protein>
    <recommendedName>
        <fullName evidence="1">Heterokaryon incompatibility domain-containing protein</fullName>
    </recommendedName>
</protein>
<evidence type="ECO:0000313" key="2">
    <source>
        <dbReference type="EMBL" id="KAK4496989.1"/>
    </source>
</evidence>
<dbReference type="Proteomes" id="UP001305779">
    <property type="component" value="Unassembled WGS sequence"/>
</dbReference>
<dbReference type="EMBL" id="JAXOVC010000009">
    <property type="protein sequence ID" value="KAK4496989.1"/>
    <property type="molecule type" value="Genomic_DNA"/>
</dbReference>
<dbReference type="Pfam" id="PF06985">
    <property type="entry name" value="HET"/>
    <property type="match status" value="1"/>
</dbReference>
<dbReference type="InterPro" id="IPR010730">
    <property type="entry name" value="HET"/>
</dbReference>
<dbReference type="PANTHER" id="PTHR24148">
    <property type="entry name" value="ANKYRIN REPEAT DOMAIN-CONTAINING PROTEIN 39 HOMOLOG-RELATED"/>
    <property type="match status" value="1"/>
</dbReference>
<gene>
    <name evidence="2" type="ORF">PRZ48_011438</name>
</gene>
<name>A0ABR0E6E4_ZASCE</name>
<sequence length="692" mass="77717">MGGELRMKVYTHTPLREPWEGHREIRLLTLQPGRLDADVRVKITIQTIPDEAPSDPAAASSYLPSWECLSYTWGDMVDFSTIYVELDNHLDSSANGVASFQVGSNLFAALQELRWPNQARVLWIDAICIDQSDTMQAKFEKAHQIPAMLEIYALSTRVIIWLGVADNDSDLALIFMNRLGESFEFNWTTYSMRSTAKLESDMLELLDNWDSQLAWTTPQHRAVCDLVARDWFGRVWTRQEAFAGSHESLVMCGSKFVLLPIFRNAIQLLGVRGLDVRDPNSEKNLDRLGLAISVLEKGRDGYSTILDLMSKIRSGQCKEPQDKIYGCLGMIKLLVNKAFADSIPTDYPDTVELFKQFFLIYFRHYNTIRLLETGGLCQESTLGGPSWLPDWTTQMTQLDQRLDLAVSHGMASEAEYDGGDVLKVVGVIAATVNKVDVLKHTGDLSSDNFGKSYAELARLMSENITADDGVQLEAFARALSVPLNGFRVPFQEVESRRHHYKNLVKLIMEAGSAIRSQPNIPFASLSHLDFCIRYCQQHRTPFIFTEDGHMGVSSLGAREGDCIAAVLGMNNLLLLRPSTNEEDGRLQYKLVGSCSVHGLNWGEALLGPLPDNFTVIPQVNPTVGNILPYFGDKRTGETTFWDPRIYWKELEVKPTDGPSYKIRAPPGDPERHVPTSDYFLRHGANLVQIELI</sequence>
<evidence type="ECO:0000313" key="3">
    <source>
        <dbReference type="Proteomes" id="UP001305779"/>
    </source>
</evidence>
<reference evidence="2 3" key="1">
    <citation type="journal article" date="2023" name="G3 (Bethesda)">
        <title>A chromosome-level genome assembly of Zasmidium syzygii isolated from banana leaves.</title>
        <authorList>
            <person name="van Westerhoven A.C."/>
            <person name="Mehrabi R."/>
            <person name="Talebi R."/>
            <person name="Steentjes M.B.F."/>
            <person name="Corcolon B."/>
            <person name="Chong P.A."/>
            <person name="Kema G.H.J."/>
            <person name="Seidl M.F."/>
        </authorList>
    </citation>
    <scope>NUCLEOTIDE SEQUENCE [LARGE SCALE GENOMIC DNA]</scope>
    <source>
        <strain evidence="2 3">P124</strain>
    </source>
</reference>
<proteinExistence type="predicted"/>
<accession>A0ABR0E6E4</accession>
<keyword evidence="3" id="KW-1185">Reference proteome</keyword>
<feature type="domain" description="Heterokaryon incompatibility" evidence="1">
    <location>
        <begin position="66"/>
        <end position="240"/>
    </location>
</feature>
<dbReference type="PANTHER" id="PTHR24148:SF64">
    <property type="entry name" value="HETEROKARYON INCOMPATIBILITY DOMAIN-CONTAINING PROTEIN"/>
    <property type="match status" value="1"/>
</dbReference>
<organism evidence="2 3">
    <name type="scientific">Zasmidium cellare</name>
    <name type="common">Wine cellar mold</name>
    <name type="synonym">Racodium cellare</name>
    <dbReference type="NCBI Taxonomy" id="395010"/>
    <lineage>
        <taxon>Eukaryota</taxon>
        <taxon>Fungi</taxon>
        <taxon>Dikarya</taxon>
        <taxon>Ascomycota</taxon>
        <taxon>Pezizomycotina</taxon>
        <taxon>Dothideomycetes</taxon>
        <taxon>Dothideomycetidae</taxon>
        <taxon>Mycosphaerellales</taxon>
        <taxon>Mycosphaerellaceae</taxon>
        <taxon>Zasmidium</taxon>
    </lineage>
</organism>
<dbReference type="InterPro" id="IPR052895">
    <property type="entry name" value="HetReg/Transcr_Mod"/>
</dbReference>
<evidence type="ECO:0000259" key="1">
    <source>
        <dbReference type="Pfam" id="PF06985"/>
    </source>
</evidence>